<gene>
    <name evidence="9" type="ORF">MERGE_001114</name>
</gene>
<comment type="subcellular location">
    <subcellularLocation>
        <location evidence="1 6">Nucleus</location>
    </subcellularLocation>
</comment>
<dbReference type="PIRSF" id="PIRSF018300">
    <property type="entry name" value="DNA_pol_alph_2"/>
    <property type="match status" value="1"/>
</dbReference>
<keyword evidence="4 6" id="KW-0235">DNA replication</keyword>
<proteinExistence type="inferred from homology"/>
<dbReference type="InterPro" id="IPR054300">
    <property type="entry name" value="OB_DPOA2"/>
</dbReference>
<dbReference type="Proteomes" id="UP000663699">
    <property type="component" value="Chromosome 14"/>
</dbReference>
<dbReference type="AlphaFoldDB" id="A0A899G620"/>
<dbReference type="PANTHER" id="PTHR23061">
    <property type="entry name" value="DNA POLYMERASE 2 ALPHA 70 KDA SUBUNIT"/>
    <property type="match status" value="1"/>
</dbReference>
<dbReference type="GO" id="GO:0003677">
    <property type="term" value="F:DNA binding"/>
    <property type="evidence" value="ECO:0007669"/>
    <property type="project" value="InterPro"/>
</dbReference>
<evidence type="ECO:0000256" key="3">
    <source>
        <dbReference type="ARBA" id="ARBA00018596"/>
    </source>
</evidence>
<evidence type="ECO:0000313" key="9">
    <source>
        <dbReference type="EMBL" id="QSL66728.1"/>
    </source>
</evidence>
<dbReference type="Pfam" id="PF22062">
    <property type="entry name" value="OB_DPOA2"/>
    <property type="match status" value="1"/>
</dbReference>
<protein>
    <recommendedName>
        <fullName evidence="3 6">DNA polymerase alpha subunit B</fullName>
    </recommendedName>
</protein>
<evidence type="ECO:0000259" key="7">
    <source>
        <dbReference type="Pfam" id="PF04042"/>
    </source>
</evidence>
<dbReference type="Gene3D" id="3.60.21.60">
    <property type="match status" value="1"/>
</dbReference>
<dbReference type="InterPro" id="IPR007185">
    <property type="entry name" value="DNA_pol_a/d/e_bsu"/>
</dbReference>
<evidence type="ECO:0000313" key="10">
    <source>
        <dbReference type="Proteomes" id="UP000663699"/>
    </source>
</evidence>
<evidence type="ECO:0000256" key="6">
    <source>
        <dbReference type="PIRNR" id="PIRNR018300"/>
    </source>
</evidence>
<feature type="domain" description="DNA polymerase alpha subunit B OB" evidence="8">
    <location>
        <begin position="212"/>
        <end position="319"/>
    </location>
</feature>
<feature type="domain" description="DNA polymerase alpha/delta/epsilon subunit B" evidence="7">
    <location>
        <begin position="348"/>
        <end position="564"/>
    </location>
</feature>
<dbReference type="OrthoDB" id="336885at2759"/>
<evidence type="ECO:0000256" key="2">
    <source>
        <dbReference type="ARBA" id="ARBA00007299"/>
    </source>
</evidence>
<dbReference type="InterPro" id="IPR016722">
    <property type="entry name" value="DNA_pol_alpha_bsu"/>
</dbReference>
<keyword evidence="5 6" id="KW-0539">Nucleus</keyword>
<sequence>MSLANPDTFLKDELFHYFGSAIENSPEILMECLSILKLHSISAIELFYRWESWCLKMGNEPELILENILLFKQDMQCMLEKKSNLKAKRLAQNKNYSNLHHSSNSSLKALEFDNVFSNIIPNISQNSKKIHSSLTLDHKSLVSMEDDNCISASFVSNFINSGEIMETLNSHILFNNTKNYADEKQRKIFFTANFDPRKYSFKTMYQKLSEISEVLDDKIDAFTDELIKYYDLSENDFGNPSYVSHNEIIIVGRIICDSDSEGYLNTTSIILETSRRFGSGSRVLLHIDGLDSYSLFPGQILGVKGINSTGVYFSVHEFLMLPLLPFPVTSLFDFKKYNTSLNGIPQKIFVAAGPYTVNDNILYEPFIELCNKIEEMSPDVVILIGPFLDLRHPLISTGNFNISLKDDIVSLDDLFKHYISSKIMKLNCLIVIVPHIQDACCRHAAWPQDRFNKRSLGLGKNVKCIPNPAMFSLNEIIVGVSSNDILMSLSKSEIIKSPLYSNALARLSYHVLQQRHFYPLFPGAAYEPSVSGANLDIAFIELGEISHILPDILILPSDLQYFAKVVCSTVVLNPGYLAKKHDFGSYAIIYIKPQDLGKFESNDVDPKDIMIPHNISERVRVDIIKI</sequence>
<dbReference type="PANTHER" id="PTHR23061:SF12">
    <property type="entry name" value="DNA POLYMERASE ALPHA SUBUNIT B"/>
    <property type="match status" value="1"/>
</dbReference>
<keyword evidence="10" id="KW-1185">Reference proteome</keyword>
<evidence type="ECO:0000259" key="8">
    <source>
        <dbReference type="Pfam" id="PF22062"/>
    </source>
</evidence>
<comment type="function">
    <text evidence="6">Accessory subunit of the DNA polymerase alpha complex (also known as the alpha DNA polymerase-primase complex) which plays an essential role in the initiation of DNA synthesis.</text>
</comment>
<evidence type="ECO:0000256" key="4">
    <source>
        <dbReference type="ARBA" id="ARBA00022705"/>
    </source>
</evidence>
<dbReference type="GO" id="GO:0005658">
    <property type="term" value="C:alpha DNA polymerase:primase complex"/>
    <property type="evidence" value="ECO:0007669"/>
    <property type="project" value="TreeGrafter"/>
</dbReference>
<reference evidence="9" key="1">
    <citation type="submission" date="2020-06" db="EMBL/GenBank/DDBJ databases">
        <title>Genomes of multiple members of Pneumocystis genus reveal paths to human pathogen Pneumocystis jirovecii.</title>
        <authorList>
            <person name="Cisse O.H."/>
            <person name="Ma L."/>
            <person name="Dekker J."/>
            <person name="Khil P."/>
            <person name="Jo J."/>
            <person name="Brenchley J."/>
            <person name="Blair R."/>
            <person name="Pahar B."/>
            <person name="Chabe M."/>
            <person name="Van Rompay K.A."/>
            <person name="Keesler R."/>
            <person name="Sukura A."/>
            <person name="Hirsch V."/>
            <person name="Kutty G."/>
            <person name="Liu Y."/>
            <person name="Peng L."/>
            <person name="Chen J."/>
            <person name="Song J."/>
            <person name="Weissenbacher-Lang C."/>
            <person name="Xu J."/>
            <person name="Upham N.S."/>
            <person name="Stajich J.E."/>
            <person name="Cuomo C.A."/>
            <person name="Cushion M.T."/>
            <person name="Kovacs J.A."/>
        </authorList>
    </citation>
    <scope>NUCLEOTIDE SEQUENCE</scope>
    <source>
        <strain evidence="9">2A</strain>
    </source>
</reference>
<dbReference type="Pfam" id="PF04042">
    <property type="entry name" value="DNA_pol_E_B"/>
    <property type="match status" value="1"/>
</dbReference>
<accession>A0A899G620</accession>
<dbReference type="EMBL" id="CP054545">
    <property type="protein sequence ID" value="QSL66728.1"/>
    <property type="molecule type" value="Genomic_DNA"/>
</dbReference>
<evidence type="ECO:0000256" key="1">
    <source>
        <dbReference type="ARBA" id="ARBA00004123"/>
    </source>
</evidence>
<evidence type="ECO:0000256" key="5">
    <source>
        <dbReference type="ARBA" id="ARBA00023242"/>
    </source>
</evidence>
<dbReference type="GO" id="GO:0006270">
    <property type="term" value="P:DNA replication initiation"/>
    <property type="evidence" value="ECO:0007669"/>
    <property type="project" value="TreeGrafter"/>
</dbReference>
<comment type="similarity">
    <text evidence="2 6">Belongs to the DNA polymerase alpha subunit B family.</text>
</comment>
<name>A0A899G620_9ASCO</name>
<organism evidence="9 10">
    <name type="scientific">Pneumocystis wakefieldiae</name>
    <dbReference type="NCBI Taxonomy" id="38082"/>
    <lineage>
        <taxon>Eukaryota</taxon>
        <taxon>Fungi</taxon>
        <taxon>Dikarya</taxon>
        <taxon>Ascomycota</taxon>
        <taxon>Taphrinomycotina</taxon>
        <taxon>Pneumocystomycetes</taxon>
        <taxon>Pneumocystaceae</taxon>
        <taxon>Pneumocystis</taxon>
    </lineage>
</organism>